<sequence>MFFVHMVVSILEFIVHELTYLVIEFLNSCPGCGDERSYSKNFHNKSKDGGSIISEFCSADFRNAVLSTMSASDMVIHGERHHRPKLQNMSQELNHDLWSQILIVLHTITCDLCLLRFLFLNTVSSCPKCAHFEKLGSKSFSVYSIAVTDANSNFFLIFLWLCLADILLGAV</sequence>
<evidence type="ECO:0000313" key="2">
    <source>
        <dbReference type="EnsemblPlants" id="Solyc01g108973.1.1"/>
    </source>
</evidence>
<dbReference type="InParanoid" id="A0A3Q7ET88"/>
<feature type="signal peptide" evidence="1">
    <location>
        <begin position="1"/>
        <end position="20"/>
    </location>
</feature>
<protein>
    <submittedName>
        <fullName evidence="2">Uncharacterized protein</fullName>
    </submittedName>
</protein>
<keyword evidence="3" id="KW-1185">Reference proteome</keyword>
<reference evidence="2" key="1">
    <citation type="journal article" date="2012" name="Nature">
        <title>The tomato genome sequence provides insights into fleshy fruit evolution.</title>
        <authorList>
            <consortium name="Tomato Genome Consortium"/>
        </authorList>
    </citation>
    <scope>NUCLEOTIDE SEQUENCE [LARGE SCALE GENOMIC DNA]</scope>
    <source>
        <strain evidence="2">cv. Heinz 1706</strain>
    </source>
</reference>
<reference evidence="2" key="2">
    <citation type="submission" date="2019-01" db="UniProtKB">
        <authorList>
            <consortium name="EnsemblPlants"/>
        </authorList>
    </citation>
    <scope>IDENTIFICATION</scope>
    <source>
        <strain evidence="2">cv. Heinz 1706</strain>
    </source>
</reference>
<proteinExistence type="predicted"/>
<dbReference type="Proteomes" id="UP000004994">
    <property type="component" value="Chromosome 1"/>
</dbReference>
<dbReference type="Gramene" id="Solyc01g108973.1.1">
    <property type="protein sequence ID" value="Solyc01g108973.1.1"/>
    <property type="gene ID" value="Solyc01g108973.1"/>
</dbReference>
<evidence type="ECO:0000313" key="3">
    <source>
        <dbReference type="Proteomes" id="UP000004994"/>
    </source>
</evidence>
<dbReference type="EnsemblPlants" id="Solyc01g108973.1.1">
    <property type="protein sequence ID" value="Solyc01g108973.1.1"/>
    <property type="gene ID" value="Solyc01g108973.1"/>
</dbReference>
<dbReference type="STRING" id="4081.A0A3Q7ET88"/>
<dbReference type="AlphaFoldDB" id="A0A3Q7ET88"/>
<keyword evidence="1" id="KW-0732">Signal</keyword>
<accession>A0A3Q7ET88</accession>
<organism evidence="2">
    <name type="scientific">Solanum lycopersicum</name>
    <name type="common">Tomato</name>
    <name type="synonym">Lycopersicon esculentum</name>
    <dbReference type="NCBI Taxonomy" id="4081"/>
    <lineage>
        <taxon>Eukaryota</taxon>
        <taxon>Viridiplantae</taxon>
        <taxon>Streptophyta</taxon>
        <taxon>Embryophyta</taxon>
        <taxon>Tracheophyta</taxon>
        <taxon>Spermatophyta</taxon>
        <taxon>Magnoliopsida</taxon>
        <taxon>eudicotyledons</taxon>
        <taxon>Gunneridae</taxon>
        <taxon>Pentapetalae</taxon>
        <taxon>asterids</taxon>
        <taxon>lamiids</taxon>
        <taxon>Solanales</taxon>
        <taxon>Solanaceae</taxon>
        <taxon>Solanoideae</taxon>
        <taxon>Solaneae</taxon>
        <taxon>Solanum</taxon>
        <taxon>Solanum subgen. Lycopersicon</taxon>
    </lineage>
</organism>
<name>A0A3Q7ET88_SOLLC</name>
<evidence type="ECO:0000256" key="1">
    <source>
        <dbReference type="SAM" id="SignalP"/>
    </source>
</evidence>
<feature type="chain" id="PRO_5018590612" evidence="1">
    <location>
        <begin position="21"/>
        <end position="171"/>
    </location>
</feature>